<dbReference type="GO" id="GO:0010181">
    <property type="term" value="F:FMN binding"/>
    <property type="evidence" value="ECO:0007669"/>
    <property type="project" value="InterPro"/>
</dbReference>
<dbReference type="InterPro" id="IPR026816">
    <property type="entry name" value="Flavodoxin_dom"/>
</dbReference>
<name>A0A645DN45_9ZZZZ</name>
<dbReference type="GO" id="GO:0006783">
    <property type="term" value="P:heme biosynthetic process"/>
    <property type="evidence" value="ECO:0007669"/>
    <property type="project" value="TreeGrafter"/>
</dbReference>
<dbReference type="AlphaFoldDB" id="A0A645DN45"/>
<dbReference type="PANTHER" id="PTHR38030">
    <property type="entry name" value="PROTOPORPHYRINOGEN IX DEHYDROGENASE [MENAQUINONE]"/>
    <property type="match status" value="1"/>
</dbReference>
<dbReference type="InterPro" id="IPR008254">
    <property type="entry name" value="Flavodoxin/NO_synth"/>
</dbReference>
<dbReference type="GO" id="GO:0070819">
    <property type="term" value="F:menaquinone-dependent protoporphyrinogen oxidase activity"/>
    <property type="evidence" value="ECO:0007669"/>
    <property type="project" value="TreeGrafter"/>
</dbReference>
<protein>
    <recommendedName>
        <fullName evidence="1">Flavodoxin-like domain-containing protein</fullName>
    </recommendedName>
</protein>
<gene>
    <name evidence="2" type="ORF">SDC9_137811</name>
</gene>
<dbReference type="InterPro" id="IPR052200">
    <property type="entry name" value="Protoporphyrinogen_IX_DH"/>
</dbReference>
<proteinExistence type="predicted"/>
<dbReference type="PROSITE" id="PS00201">
    <property type="entry name" value="FLAVODOXIN"/>
    <property type="match status" value="1"/>
</dbReference>
<organism evidence="2">
    <name type="scientific">bioreactor metagenome</name>
    <dbReference type="NCBI Taxonomy" id="1076179"/>
    <lineage>
        <taxon>unclassified sequences</taxon>
        <taxon>metagenomes</taxon>
        <taxon>ecological metagenomes</taxon>
    </lineage>
</organism>
<dbReference type="Gene3D" id="3.40.50.360">
    <property type="match status" value="1"/>
</dbReference>
<dbReference type="SUPFAM" id="SSF52218">
    <property type="entry name" value="Flavoproteins"/>
    <property type="match status" value="1"/>
</dbReference>
<dbReference type="InterPro" id="IPR001226">
    <property type="entry name" value="Flavodoxin_CS"/>
</dbReference>
<evidence type="ECO:0000259" key="1">
    <source>
        <dbReference type="PROSITE" id="PS50902"/>
    </source>
</evidence>
<dbReference type="Pfam" id="PF12724">
    <property type="entry name" value="Flavodoxin_5"/>
    <property type="match status" value="1"/>
</dbReference>
<sequence length="181" mass="20601">MKKIAVVYQSKYGATQKYAQWIAEELSCGLFERKNIEAADLEPYDTVIFGGGLYAGGVSGIDILTKNFDQLCNKDLILFTCGLADPSDKENTDHIKQSLRKVLTPLMQEKIKVFHLRGAIDYSKLGLAHKAMMAMLYKMTAKKEKDSLRNEDKEFMSTYGKTVDFTNRSMIFPIIRYIQEC</sequence>
<feature type="domain" description="Flavodoxin-like" evidence="1">
    <location>
        <begin position="4"/>
        <end position="170"/>
    </location>
</feature>
<comment type="caution">
    <text evidence="2">The sequence shown here is derived from an EMBL/GenBank/DDBJ whole genome shotgun (WGS) entry which is preliminary data.</text>
</comment>
<dbReference type="InterPro" id="IPR029039">
    <property type="entry name" value="Flavoprotein-like_sf"/>
</dbReference>
<reference evidence="2" key="1">
    <citation type="submission" date="2019-08" db="EMBL/GenBank/DDBJ databases">
        <authorList>
            <person name="Kucharzyk K."/>
            <person name="Murdoch R.W."/>
            <person name="Higgins S."/>
            <person name="Loffler F."/>
        </authorList>
    </citation>
    <scope>NUCLEOTIDE SEQUENCE</scope>
</reference>
<dbReference type="GO" id="GO:0009055">
    <property type="term" value="F:electron transfer activity"/>
    <property type="evidence" value="ECO:0007669"/>
    <property type="project" value="InterPro"/>
</dbReference>
<dbReference type="EMBL" id="VSSQ01037879">
    <property type="protein sequence ID" value="MPM90689.1"/>
    <property type="molecule type" value="Genomic_DNA"/>
</dbReference>
<accession>A0A645DN45</accession>
<evidence type="ECO:0000313" key="2">
    <source>
        <dbReference type="EMBL" id="MPM90689.1"/>
    </source>
</evidence>
<dbReference type="PROSITE" id="PS50902">
    <property type="entry name" value="FLAVODOXIN_LIKE"/>
    <property type="match status" value="1"/>
</dbReference>
<dbReference type="PANTHER" id="PTHR38030:SF2">
    <property type="entry name" value="PROTOPORPHYRINOGEN IX DEHYDROGENASE [QUINONE]"/>
    <property type="match status" value="1"/>
</dbReference>